<gene>
    <name evidence="3" type="ORF">IFR04_015011</name>
</gene>
<reference evidence="3" key="1">
    <citation type="submission" date="2021-02" db="EMBL/GenBank/DDBJ databases">
        <title>Genome sequence Cadophora malorum strain M34.</title>
        <authorList>
            <person name="Stefanovic E."/>
            <person name="Vu D."/>
            <person name="Scully C."/>
            <person name="Dijksterhuis J."/>
            <person name="Roader J."/>
            <person name="Houbraken J."/>
        </authorList>
    </citation>
    <scope>NUCLEOTIDE SEQUENCE</scope>
    <source>
        <strain evidence="3">M34</strain>
    </source>
</reference>
<dbReference type="OrthoDB" id="408631at2759"/>
<sequence length="299" mass="33167">MGLGIWCYFILCCPTGVEAPARCDFGTDEVLSFAPSHLLIPYIFLSASKTDNILFWLRLSAVMDAFFDQTVVQQTAATLLRLAVRAVAGLPKPHSDDVILISLRDPERTIKIHIYRPAGATLPSPTLINLHGSGFMLPRHGFSAGANLAMVAASTRFPGIFQSMVVFYPVTDLSIEVSERQYGPDRNVKPAVSPFLLRIFFKSYIQSSPISKKDARLSPTYAPLENFPGRNLFITAAHDNLCQEAEALAARLADLDTKKGECMRVEHCNHAFDKEPAVGSIQERMMKQAYSRVVQFLKE</sequence>
<evidence type="ECO:0000259" key="2">
    <source>
        <dbReference type="Pfam" id="PF07859"/>
    </source>
</evidence>
<comment type="caution">
    <text evidence="3">The sequence shown here is derived from an EMBL/GenBank/DDBJ whole genome shotgun (WGS) entry which is preliminary data.</text>
</comment>
<keyword evidence="4" id="KW-1185">Reference proteome</keyword>
<evidence type="ECO:0000313" key="4">
    <source>
        <dbReference type="Proteomes" id="UP000664132"/>
    </source>
</evidence>
<feature type="signal peptide" evidence="1">
    <location>
        <begin position="1"/>
        <end position="19"/>
    </location>
</feature>
<evidence type="ECO:0000313" key="3">
    <source>
        <dbReference type="EMBL" id="KAG4411848.1"/>
    </source>
</evidence>
<organism evidence="3 4">
    <name type="scientific">Cadophora malorum</name>
    <dbReference type="NCBI Taxonomy" id="108018"/>
    <lineage>
        <taxon>Eukaryota</taxon>
        <taxon>Fungi</taxon>
        <taxon>Dikarya</taxon>
        <taxon>Ascomycota</taxon>
        <taxon>Pezizomycotina</taxon>
        <taxon>Leotiomycetes</taxon>
        <taxon>Helotiales</taxon>
        <taxon>Ploettnerulaceae</taxon>
        <taxon>Cadophora</taxon>
    </lineage>
</organism>
<dbReference type="Proteomes" id="UP000664132">
    <property type="component" value="Unassembled WGS sequence"/>
</dbReference>
<dbReference type="AlphaFoldDB" id="A0A8H7T3T5"/>
<dbReference type="Gene3D" id="3.40.50.1820">
    <property type="entry name" value="alpha/beta hydrolase"/>
    <property type="match status" value="2"/>
</dbReference>
<evidence type="ECO:0000256" key="1">
    <source>
        <dbReference type="SAM" id="SignalP"/>
    </source>
</evidence>
<keyword evidence="1" id="KW-0732">Signal</keyword>
<feature type="chain" id="PRO_5034120272" description="Alpha/beta hydrolase fold-3 domain-containing protein" evidence="1">
    <location>
        <begin position="20"/>
        <end position="299"/>
    </location>
</feature>
<dbReference type="SUPFAM" id="SSF53474">
    <property type="entry name" value="alpha/beta-Hydrolases"/>
    <property type="match status" value="1"/>
</dbReference>
<protein>
    <recommendedName>
        <fullName evidence="2">Alpha/beta hydrolase fold-3 domain-containing protein</fullName>
    </recommendedName>
</protein>
<accession>A0A8H7T3T5</accession>
<dbReference type="Pfam" id="PF07859">
    <property type="entry name" value="Abhydrolase_3"/>
    <property type="match status" value="1"/>
</dbReference>
<proteinExistence type="predicted"/>
<name>A0A8H7T3T5_9HELO</name>
<dbReference type="InterPro" id="IPR029058">
    <property type="entry name" value="AB_hydrolase_fold"/>
</dbReference>
<feature type="domain" description="Alpha/beta hydrolase fold-3" evidence="2">
    <location>
        <begin position="141"/>
        <end position="272"/>
    </location>
</feature>
<dbReference type="InterPro" id="IPR013094">
    <property type="entry name" value="AB_hydrolase_3"/>
</dbReference>
<dbReference type="EMBL" id="JAFJYH010000433">
    <property type="protein sequence ID" value="KAG4411848.1"/>
    <property type="molecule type" value="Genomic_DNA"/>
</dbReference>
<dbReference type="GO" id="GO:0016787">
    <property type="term" value="F:hydrolase activity"/>
    <property type="evidence" value="ECO:0007669"/>
    <property type="project" value="InterPro"/>
</dbReference>